<dbReference type="GO" id="GO:0007165">
    <property type="term" value="P:signal transduction"/>
    <property type="evidence" value="ECO:0007669"/>
    <property type="project" value="TreeGrafter"/>
</dbReference>
<dbReference type="Pfam" id="PF00459">
    <property type="entry name" value="Inositol_P"/>
    <property type="match status" value="1"/>
</dbReference>
<dbReference type="Gene3D" id="3.40.190.80">
    <property type="match status" value="1"/>
</dbReference>
<evidence type="ECO:0000256" key="5">
    <source>
        <dbReference type="ARBA" id="ARBA00022801"/>
    </source>
</evidence>
<dbReference type="GO" id="GO:0008934">
    <property type="term" value="F:inositol monophosphate 1-phosphatase activity"/>
    <property type="evidence" value="ECO:0007669"/>
    <property type="project" value="InterPro"/>
</dbReference>
<dbReference type="Proteomes" id="UP000011863">
    <property type="component" value="Chromosome"/>
</dbReference>
<keyword evidence="5 8" id="KW-0378">Hydrolase</keyword>
<evidence type="ECO:0000313" key="10">
    <source>
        <dbReference type="Proteomes" id="UP000011863"/>
    </source>
</evidence>
<dbReference type="RefSeq" id="WP_015439857.1">
    <property type="nucleotide sequence ID" value="NC_020520.1"/>
</dbReference>
<dbReference type="InterPro" id="IPR020583">
    <property type="entry name" value="Inositol_monoP_metal-BS"/>
</dbReference>
<dbReference type="EC" id="3.1.3.25" evidence="8"/>
<feature type="binding site" evidence="7">
    <location>
        <position position="96"/>
    </location>
    <ligand>
        <name>Mg(2+)</name>
        <dbReference type="ChEBI" id="CHEBI:18420"/>
        <label>1</label>
        <note>catalytic</note>
    </ligand>
</feature>
<gene>
    <name evidence="9" type="primary">suhB</name>
    <name evidence="9" type="ORF">YM304_02950</name>
</gene>
<keyword evidence="4 7" id="KW-0479">Metal-binding</keyword>
<comment type="similarity">
    <text evidence="3 8">Belongs to the inositol monophosphatase superfamily.</text>
</comment>
<dbReference type="PROSITE" id="PS00629">
    <property type="entry name" value="IMP_1"/>
    <property type="match status" value="1"/>
</dbReference>
<evidence type="ECO:0000256" key="7">
    <source>
        <dbReference type="PIRSR" id="PIRSR600760-2"/>
    </source>
</evidence>
<dbReference type="InterPro" id="IPR000760">
    <property type="entry name" value="Inositol_monophosphatase-like"/>
</dbReference>
<feature type="binding site" evidence="7">
    <location>
        <position position="221"/>
    </location>
    <ligand>
        <name>Mg(2+)</name>
        <dbReference type="ChEBI" id="CHEBI:18420"/>
        <label>1</label>
        <note>catalytic</note>
    </ligand>
</feature>
<evidence type="ECO:0000256" key="1">
    <source>
        <dbReference type="ARBA" id="ARBA00001033"/>
    </source>
</evidence>
<dbReference type="EMBL" id="AP012057">
    <property type="protein sequence ID" value="BAN00609.1"/>
    <property type="molecule type" value="Genomic_DNA"/>
</dbReference>
<evidence type="ECO:0000256" key="2">
    <source>
        <dbReference type="ARBA" id="ARBA00001946"/>
    </source>
</evidence>
<feature type="binding site" evidence="7">
    <location>
        <position position="78"/>
    </location>
    <ligand>
        <name>Mg(2+)</name>
        <dbReference type="ChEBI" id="CHEBI:18420"/>
        <label>1</label>
        <note>catalytic</note>
    </ligand>
</feature>
<organism evidence="9 10">
    <name type="scientific">Ilumatobacter coccineus (strain NBRC 103263 / KCTC 29153 / YM16-304)</name>
    <dbReference type="NCBI Taxonomy" id="1313172"/>
    <lineage>
        <taxon>Bacteria</taxon>
        <taxon>Bacillati</taxon>
        <taxon>Actinomycetota</taxon>
        <taxon>Acidimicrobiia</taxon>
        <taxon>Acidimicrobiales</taxon>
        <taxon>Ilumatobacteraceae</taxon>
        <taxon>Ilumatobacter</taxon>
    </lineage>
</organism>
<keyword evidence="10" id="KW-1185">Reference proteome</keyword>
<dbReference type="GO" id="GO:0046854">
    <property type="term" value="P:phosphatidylinositol phosphate biosynthetic process"/>
    <property type="evidence" value="ECO:0007669"/>
    <property type="project" value="InterPro"/>
</dbReference>
<evidence type="ECO:0000256" key="3">
    <source>
        <dbReference type="ARBA" id="ARBA00009759"/>
    </source>
</evidence>
<dbReference type="GO" id="GO:0046872">
    <property type="term" value="F:metal ion binding"/>
    <property type="evidence" value="ECO:0007669"/>
    <property type="project" value="UniProtKB-KW"/>
</dbReference>
<dbReference type="GO" id="GO:0006020">
    <property type="term" value="P:inositol metabolic process"/>
    <property type="evidence" value="ECO:0007669"/>
    <property type="project" value="TreeGrafter"/>
</dbReference>
<evidence type="ECO:0000256" key="6">
    <source>
        <dbReference type="ARBA" id="ARBA00022842"/>
    </source>
</evidence>
<comment type="catalytic activity">
    <reaction evidence="1 8">
        <text>a myo-inositol phosphate + H2O = myo-inositol + phosphate</text>
        <dbReference type="Rhea" id="RHEA:24056"/>
        <dbReference type="ChEBI" id="CHEBI:15377"/>
        <dbReference type="ChEBI" id="CHEBI:17268"/>
        <dbReference type="ChEBI" id="CHEBI:43474"/>
        <dbReference type="ChEBI" id="CHEBI:84139"/>
        <dbReference type="EC" id="3.1.3.25"/>
    </reaction>
</comment>
<name>A0A6C7E5N1_ILUCY</name>
<dbReference type="AlphaFoldDB" id="A0A6C7E5N1"/>
<dbReference type="KEGG" id="aym:YM304_02950"/>
<dbReference type="SUPFAM" id="SSF56655">
    <property type="entry name" value="Carbohydrate phosphatase"/>
    <property type="match status" value="1"/>
</dbReference>
<comment type="cofactor">
    <cofactor evidence="2 7 8">
        <name>Mg(2+)</name>
        <dbReference type="ChEBI" id="CHEBI:18420"/>
    </cofactor>
</comment>
<feature type="binding site" evidence="7">
    <location>
        <position position="97"/>
    </location>
    <ligand>
        <name>Mg(2+)</name>
        <dbReference type="ChEBI" id="CHEBI:18420"/>
        <label>1</label>
        <note>catalytic</note>
    </ligand>
</feature>
<dbReference type="PANTHER" id="PTHR20854:SF4">
    <property type="entry name" value="INOSITOL-1-MONOPHOSPHATASE-RELATED"/>
    <property type="match status" value="1"/>
</dbReference>
<evidence type="ECO:0000313" key="9">
    <source>
        <dbReference type="EMBL" id="BAN00609.1"/>
    </source>
</evidence>
<dbReference type="InterPro" id="IPR020550">
    <property type="entry name" value="Inositol_monophosphatase_CS"/>
</dbReference>
<dbReference type="OrthoDB" id="9772456at2"/>
<protein>
    <recommendedName>
        <fullName evidence="8">Inositol-1-monophosphatase</fullName>
        <ecNumber evidence="8">3.1.3.25</ecNumber>
    </recommendedName>
</protein>
<evidence type="ECO:0000256" key="8">
    <source>
        <dbReference type="RuleBase" id="RU364068"/>
    </source>
</evidence>
<sequence>MPSSVVPPSATEGDHLVVVAVEVARLAATLVRASVGAAASTRTKSSPTDVVTATDVESEALIRRELLERCPGSTIVGEELDDDRGRNGVGWIVDPIDGTVNFLYDLPVVSVSIAATVGGVTVAGAVVDIVRDETFSAALGRGARRDGVPVRARDTVALDQALIGTGFSYSSERRAQQSEILNRLLPVSRDIRCMGSAALNLCWVGCGRLDGYYEHDTKLYDHAAGDLIASEGGARVDDPASNGEGLSIAASAAIFDELRAVVDG</sequence>
<dbReference type="InterPro" id="IPR033942">
    <property type="entry name" value="IMPase"/>
</dbReference>
<keyword evidence="6 7" id="KW-0460">Magnesium</keyword>
<dbReference type="Gene3D" id="3.30.540.10">
    <property type="entry name" value="Fructose-1,6-Bisphosphatase, subunit A, domain 1"/>
    <property type="match status" value="1"/>
</dbReference>
<reference evidence="9 10" key="1">
    <citation type="journal article" date="2013" name="Int. J. Syst. Evol. Microbiol.">
        <title>Ilumatobacter nonamiense sp. nov. and Ilumatobacter coccineum sp. nov., isolated from seashore sand.</title>
        <authorList>
            <person name="Matsumoto A."/>
            <person name="Kasai H."/>
            <person name="Matsuo Y."/>
            <person name="Shizuri Y."/>
            <person name="Ichikawa N."/>
            <person name="Fujita N."/>
            <person name="Omura S."/>
            <person name="Takahashi Y."/>
        </authorList>
    </citation>
    <scope>NUCLEOTIDE SEQUENCE [LARGE SCALE GENOMIC DNA]</scope>
    <source>
        <strain evidence="10">NBRC 103263 / KCTC 29153 / YM16-304</strain>
    </source>
</reference>
<proteinExistence type="inferred from homology"/>
<dbReference type="PROSITE" id="PS00630">
    <property type="entry name" value="IMP_2"/>
    <property type="match status" value="1"/>
</dbReference>
<dbReference type="PRINTS" id="PR00377">
    <property type="entry name" value="IMPHPHTASES"/>
</dbReference>
<dbReference type="CDD" id="cd01639">
    <property type="entry name" value="IMPase"/>
    <property type="match status" value="1"/>
</dbReference>
<accession>A0A6C7E5N1</accession>
<dbReference type="PANTHER" id="PTHR20854">
    <property type="entry name" value="INOSITOL MONOPHOSPHATASE"/>
    <property type="match status" value="1"/>
</dbReference>
<evidence type="ECO:0000256" key="4">
    <source>
        <dbReference type="ARBA" id="ARBA00022723"/>
    </source>
</evidence>
<feature type="binding site" evidence="7">
    <location>
        <position position="94"/>
    </location>
    <ligand>
        <name>Mg(2+)</name>
        <dbReference type="ChEBI" id="CHEBI:18420"/>
        <label>1</label>
        <note>catalytic</note>
    </ligand>
</feature>